<dbReference type="InterPro" id="IPR029063">
    <property type="entry name" value="SAM-dependent_MTases_sf"/>
</dbReference>
<dbReference type="GO" id="GO:0008168">
    <property type="term" value="F:methyltransferase activity"/>
    <property type="evidence" value="ECO:0007669"/>
    <property type="project" value="UniProtKB-KW"/>
</dbReference>
<dbReference type="SUPFAM" id="SSF53335">
    <property type="entry name" value="S-adenosyl-L-methionine-dependent methyltransferases"/>
    <property type="match status" value="1"/>
</dbReference>
<gene>
    <name evidence="2" type="ORF">RIF23_09715</name>
</gene>
<dbReference type="InterPro" id="IPR000241">
    <property type="entry name" value="RlmKL-like_Mtase"/>
</dbReference>
<feature type="domain" description="Ribosomal RNA large subunit methyltransferase K/L-like methyltransferase" evidence="1">
    <location>
        <begin position="136"/>
        <end position="272"/>
    </location>
</feature>
<dbReference type="EMBL" id="JAVLVT010000003">
    <property type="protein sequence ID" value="MDS1270573.1"/>
    <property type="molecule type" value="Genomic_DNA"/>
</dbReference>
<sequence length="342" mass="37753">MPPAANRVYAATATRLTEAELGVLNSTVFAGRLSDIGQASIGGVTYVTFAVADGSELTASEVAFLGNLSSGYALFRVVDGQLLAPVQLSRLDRYDDDLITIQKYQGKTNEHFTKLMLNVAVWSSAFGPRMLERRLRVMDPMCGRGTTLNQAVMYGFDAAGLDHDKKDFDTYTAFLKTWLRRKRLKHQVDTGPVRAHGKVVGHRTHAEFAASREEYKAGDVQQLTVVAADTTRALDFYRQGEFDVVVADAPYGIQHGSRSDRQGLRRDPGELLSAAVPVWARLLRRGGAMAISWNTYVAKRADLVTILDRAGLEVCGDVPYGQFEHWVDQAITRDLVVARKPD</sequence>
<evidence type="ECO:0000313" key="3">
    <source>
        <dbReference type="Proteomes" id="UP001250214"/>
    </source>
</evidence>
<keyword evidence="2" id="KW-0808">Transferase</keyword>
<evidence type="ECO:0000313" key="2">
    <source>
        <dbReference type="EMBL" id="MDS1270573.1"/>
    </source>
</evidence>
<name>A0ABU2H5L0_9ACTN</name>
<dbReference type="Proteomes" id="UP001250214">
    <property type="component" value="Unassembled WGS sequence"/>
</dbReference>
<organism evidence="2 3">
    <name type="scientific">Lipingzhangella rawalii</name>
    <dbReference type="NCBI Taxonomy" id="2055835"/>
    <lineage>
        <taxon>Bacteria</taxon>
        <taxon>Bacillati</taxon>
        <taxon>Actinomycetota</taxon>
        <taxon>Actinomycetes</taxon>
        <taxon>Streptosporangiales</taxon>
        <taxon>Nocardiopsidaceae</taxon>
        <taxon>Lipingzhangella</taxon>
    </lineage>
</organism>
<proteinExistence type="predicted"/>
<dbReference type="GO" id="GO:0032259">
    <property type="term" value="P:methylation"/>
    <property type="evidence" value="ECO:0007669"/>
    <property type="project" value="UniProtKB-KW"/>
</dbReference>
<keyword evidence="3" id="KW-1185">Reference proteome</keyword>
<keyword evidence="2" id="KW-0489">Methyltransferase</keyword>
<evidence type="ECO:0000259" key="1">
    <source>
        <dbReference type="Pfam" id="PF01170"/>
    </source>
</evidence>
<accession>A0ABU2H5L0</accession>
<dbReference type="Pfam" id="PF01170">
    <property type="entry name" value="UPF0020"/>
    <property type="match status" value="1"/>
</dbReference>
<reference evidence="3" key="1">
    <citation type="submission" date="2023-07" db="EMBL/GenBank/DDBJ databases">
        <title>Novel species in the genus Lipingzhangella isolated from Sambhar Salt Lake.</title>
        <authorList>
            <person name="Jiya N."/>
            <person name="Kajale S."/>
            <person name="Sharma A."/>
        </authorList>
    </citation>
    <scope>NUCLEOTIDE SEQUENCE [LARGE SCALE GENOMIC DNA]</scope>
    <source>
        <strain evidence="3">LS1_29</strain>
    </source>
</reference>
<comment type="caution">
    <text evidence="2">The sequence shown here is derived from an EMBL/GenBank/DDBJ whole genome shotgun (WGS) entry which is preliminary data.</text>
</comment>
<dbReference type="Gene3D" id="3.40.50.150">
    <property type="entry name" value="Vaccinia Virus protein VP39"/>
    <property type="match status" value="1"/>
</dbReference>
<protein>
    <submittedName>
        <fullName evidence="2">SAM-dependent methyltransferase</fullName>
    </submittedName>
</protein>